<organism evidence="1 2">
    <name type="scientific">Lasallia pustulata</name>
    <dbReference type="NCBI Taxonomy" id="136370"/>
    <lineage>
        <taxon>Eukaryota</taxon>
        <taxon>Fungi</taxon>
        <taxon>Dikarya</taxon>
        <taxon>Ascomycota</taxon>
        <taxon>Pezizomycotina</taxon>
        <taxon>Lecanoromycetes</taxon>
        <taxon>OSLEUM clade</taxon>
        <taxon>Umbilicariomycetidae</taxon>
        <taxon>Umbilicariales</taxon>
        <taxon>Umbilicariaceae</taxon>
        <taxon>Lasallia</taxon>
    </lineage>
</organism>
<protein>
    <submittedName>
        <fullName evidence="1">Uncharacterized protein</fullName>
    </submittedName>
</protein>
<evidence type="ECO:0000313" key="1">
    <source>
        <dbReference type="EMBL" id="KAA6412584.1"/>
    </source>
</evidence>
<dbReference type="Proteomes" id="UP000324767">
    <property type="component" value="Unassembled WGS sequence"/>
</dbReference>
<proteinExistence type="predicted"/>
<dbReference type="EMBL" id="VXIT01000005">
    <property type="protein sequence ID" value="KAA6412584.1"/>
    <property type="molecule type" value="Genomic_DNA"/>
</dbReference>
<accession>A0A5M8PT30</accession>
<reference evidence="1 2" key="1">
    <citation type="submission" date="2019-09" db="EMBL/GenBank/DDBJ databases">
        <title>The hologenome of the rock-dwelling lichen Lasallia pustulata.</title>
        <authorList>
            <person name="Greshake Tzovaras B."/>
            <person name="Segers F."/>
            <person name="Bicker A."/>
            <person name="Dal Grande F."/>
            <person name="Otte J."/>
            <person name="Hankeln T."/>
            <person name="Schmitt I."/>
            <person name="Ebersberger I."/>
        </authorList>
    </citation>
    <scope>NUCLEOTIDE SEQUENCE [LARGE SCALE GENOMIC DNA]</scope>
    <source>
        <strain evidence="1">A1-1</strain>
    </source>
</reference>
<sequence>MALKSVAGNRCGVEVQNGLEPMSLGSSPRVVGGAIAGLSAAIALKTAEYNVKVDELLCSDDFCNRELSWLVYSQSPPHRHS</sequence>
<gene>
    <name evidence="1" type="ORF">FRX48_03575</name>
</gene>
<dbReference type="AlphaFoldDB" id="A0A5M8PT30"/>
<evidence type="ECO:0000313" key="2">
    <source>
        <dbReference type="Proteomes" id="UP000324767"/>
    </source>
</evidence>
<name>A0A5M8PT30_9LECA</name>
<comment type="caution">
    <text evidence="1">The sequence shown here is derived from an EMBL/GenBank/DDBJ whole genome shotgun (WGS) entry which is preliminary data.</text>
</comment>